<evidence type="ECO:0000313" key="1">
    <source>
        <dbReference type="EMBL" id="SDW74419.1"/>
    </source>
</evidence>
<organism evidence="1 2">
    <name type="scientific">Hydrobacter penzbergensis</name>
    <dbReference type="NCBI Taxonomy" id="1235997"/>
    <lineage>
        <taxon>Bacteria</taxon>
        <taxon>Pseudomonadati</taxon>
        <taxon>Bacteroidota</taxon>
        <taxon>Chitinophagia</taxon>
        <taxon>Chitinophagales</taxon>
        <taxon>Chitinophagaceae</taxon>
        <taxon>Hydrobacter</taxon>
    </lineage>
</organism>
<name>A0A8X8LEQ4_9BACT</name>
<evidence type="ECO:0000313" key="2">
    <source>
        <dbReference type="Proteomes" id="UP000198711"/>
    </source>
</evidence>
<proteinExistence type="predicted"/>
<dbReference type="EMBL" id="FNNO01000005">
    <property type="protein sequence ID" value="SDW74419.1"/>
    <property type="molecule type" value="Genomic_DNA"/>
</dbReference>
<comment type="caution">
    <text evidence="1">The sequence shown here is derived from an EMBL/GenBank/DDBJ whole genome shotgun (WGS) entry which is preliminary data.</text>
</comment>
<accession>A0A8X8LEQ4</accession>
<gene>
    <name evidence="1" type="ORF">SAMN05444410_105149</name>
</gene>
<protein>
    <submittedName>
        <fullName evidence="1">Uncharacterized protein</fullName>
    </submittedName>
</protein>
<reference evidence="1 2" key="1">
    <citation type="submission" date="2016-10" db="EMBL/GenBank/DDBJ databases">
        <authorList>
            <person name="Varghese N."/>
            <person name="Submissions S."/>
        </authorList>
    </citation>
    <scope>NUCLEOTIDE SEQUENCE [LARGE SCALE GENOMIC DNA]</scope>
    <source>
        <strain evidence="1 2">DSM 25353</strain>
    </source>
</reference>
<dbReference type="Proteomes" id="UP000198711">
    <property type="component" value="Unassembled WGS sequence"/>
</dbReference>
<keyword evidence="2" id="KW-1185">Reference proteome</keyword>
<sequence>MQPTGFPAEEALIIVFLKERHLKKQHYPYHLMEAGYV</sequence>
<dbReference type="AlphaFoldDB" id="A0A8X8LEQ4"/>